<keyword evidence="9" id="KW-1185">Reference proteome</keyword>
<keyword evidence="3" id="KW-1003">Cell membrane</keyword>
<comment type="similarity">
    <text evidence="2">Belongs to the DoxX family.</text>
</comment>
<feature type="transmembrane region" description="Helical" evidence="7">
    <location>
        <begin position="85"/>
        <end position="108"/>
    </location>
</feature>
<reference evidence="9" key="1">
    <citation type="submission" date="2014-09" db="EMBL/GenBank/DDBJ databases">
        <title>Vibrio variabilis JCM 19239. (C206) whole genome shotgun sequence.</title>
        <authorList>
            <person name="Sawabe T."/>
            <person name="Meirelles P."/>
            <person name="Nakanishi M."/>
            <person name="Sayaka M."/>
            <person name="Hattori M."/>
            <person name="Ohkuma M."/>
        </authorList>
    </citation>
    <scope>NUCLEOTIDE SEQUENCE [LARGE SCALE GENOMIC DNA]</scope>
    <source>
        <strain evidence="9">JCM 19239</strain>
    </source>
</reference>
<comment type="subcellular location">
    <subcellularLocation>
        <location evidence="1">Cell membrane</location>
        <topology evidence="1">Multi-pass membrane protein</topology>
    </subcellularLocation>
</comment>
<keyword evidence="5 7" id="KW-1133">Transmembrane helix</keyword>
<gene>
    <name evidence="8" type="ORF">JCM19239_5081</name>
</gene>
<comment type="caution">
    <text evidence="8">The sequence shown here is derived from an EMBL/GenBank/DDBJ whole genome shotgun (WGS) entry which is preliminary data.</text>
</comment>
<dbReference type="Proteomes" id="UP000029223">
    <property type="component" value="Unassembled WGS sequence"/>
</dbReference>
<evidence type="ECO:0000313" key="9">
    <source>
        <dbReference type="Proteomes" id="UP000029223"/>
    </source>
</evidence>
<dbReference type="EMBL" id="BBMS01000008">
    <property type="protein sequence ID" value="GAL25191.1"/>
    <property type="molecule type" value="Genomic_DNA"/>
</dbReference>
<organism evidence="8 9">
    <name type="scientific">Vibrio variabilis</name>
    <dbReference type="NCBI Taxonomy" id="990271"/>
    <lineage>
        <taxon>Bacteria</taxon>
        <taxon>Pseudomonadati</taxon>
        <taxon>Pseudomonadota</taxon>
        <taxon>Gammaproteobacteria</taxon>
        <taxon>Vibrionales</taxon>
        <taxon>Vibrionaceae</taxon>
        <taxon>Vibrio</taxon>
    </lineage>
</organism>
<dbReference type="PANTHER" id="PTHR33452:SF1">
    <property type="entry name" value="INNER MEMBRANE PROTEIN YPHA-RELATED"/>
    <property type="match status" value="1"/>
</dbReference>
<feature type="transmembrane region" description="Helical" evidence="7">
    <location>
        <begin position="114"/>
        <end position="135"/>
    </location>
</feature>
<evidence type="ECO:0000256" key="6">
    <source>
        <dbReference type="ARBA" id="ARBA00023136"/>
    </source>
</evidence>
<dbReference type="InterPro" id="IPR032808">
    <property type="entry name" value="DoxX"/>
</dbReference>
<evidence type="ECO:0000256" key="1">
    <source>
        <dbReference type="ARBA" id="ARBA00004651"/>
    </source>
</evidence>
<proteinExistence type="inferred from homology"/>
<feature type="transmembrane region" description="Helical" evidence="7">
    <location>
        <begin position="59"/>
        <end position="78"/>
    </location>
</feature>
<feature type="transmembrane region" description="Helical" evidence="7">
    <location>
        <begin position="20"/>
        <end position="39"/>
    </location>
</feature>
<evidence type="ECO:0000256" key="4">
    <source>
        <dbReference type="ARBA" id="ARBA00022692"/>
    </source>
</evidence>
<evidence type="ECO:0000256" key="2">
    <source>
        <dbReference type="ARBA" id="ARBA00006679"/>
    </source>
</evidence>
<protein>
    <submittedName>
        <fullName evidence="8">Membrane protein</fullName>
    </submittedName>
</protein>
<keyword evidence="6 7" id="KW-0472">Membrane</keyword>
<evidence type="ECO:0000256" key="7">
    <source>
        <dbReference type="SAM" id="Phobius"/>
    </source>
</evidence>
<accession>A0ABQ0J8Y3</accession>
<name>A0ABQ0J8Y3_9VIBR</name>
<evidence type="ECO:0000256" key="3">
    <source>
        <dbReference type="ARBA" id="ARBA00022475"/>
    </source>
</evidence>
<sequence length="138" mass="14698">MLDQIVPRLIATSENGKLELILRVMVGFIMTYHGFGKVLNPAGLVPFLEANAVPFPLLGAYLAAYTEFLGGLALMFGLATRLASLGLLVCMSVAIYTLGGISAGLNSLHGGLEYQWTLFSVFLYFTLAGAGKCSLDAF</sequence>
<dbReference type="InterPro" id="IPR051907">
    <property type="entry name" value="DoxX-like_oxidoreductase"/>
</dbReference>
<evidence type="ECO:0000313" key="8">
    <source>
        <dbReference type="EMBL" id="GAL25191.1"/>
    </source>
</evidence>
<evidence type="ECO:0000256" key="5">
    <source>
        <dbReference type="ARBA" id="ARBA00022989"/>
    </source>
</evidence>
<dbReference type="PANTHER" id="PTHR33452">
    <property type="entry name" value="OXIDOREDUCTASE CATD-RELATED"/>
    <property type="match status" value="1"/>
</dbReference>
<dbReference type="Pfam" id="PF07681">
    <property type="entry name" value="DoxX"/>
    <property type="match status" value="1"/>
</dbReference>
<keyword evidence="4 7" id="KW-0812">Transmembrane</keyword>